<keyword evidence="3" id="KW-0732">Signal</keyword>
<comment type="caution">
    <text evidence="5">The sequence shown here is derived from an EMBL/GenBank/DDBJ whole genome shotgun (WGS) entry which is preliminary data.</text>
</comment>
<dbReference type="AlphaFoldDB" id="A0A8I0ACN2"/>
<feature type="chain" id="PRO_5039526289" evidence="3">
    <location>
        <begin position="30"/>
        <end position="570"/>
    </location>
</feature>
<accession>A0A8I0ACN2</accession>
<dbReference type="InterPro" id="IPR001434">
    <property type="entry name" value="OmcB-like_DUF11"/>
</dbReference>
<evidence type="ECO:0000259" key="4">
    <source>
        <dbReference type="Pfam" id="PF01345"/>
    </source>
</evidence>
<dbReference type="Pfam" id="PF01345">
    <property type="entry name" value="DUF11"/>
    <property type="match status" value="1"/>
</dbReference>
<protein>
    <submittedName>
        <fullName evidence="5">DUF11 domain-containing protein</fullName>
    </submittedName>
</protein>
<keyword evidence="2" id="KW-0472">Membrane</keyword>
<feature type="transmembrane region" description="Helical" evidence="2">
    <location>
        <begin position="545"/>
        <end position="565"/>
    </location>
</feature>
<keyword evidence="2" id="KW-0812">Transmembrane</keyword>
<dbReference type="InterPro" id="IPR047589">
    <property type="entry name" value="DUF11_rpt"/>
</dbReference>
<dbReference type="RefSeq" id="WP_186900702.1">
    <property type="nucleotide sequence ID" value="NZ_JACOOT010000003.1"/>
</dbReference>
<reference evidence="5 6" key="1">
    <citation type="submission" date="2020-08" db="EMBL/GenBank/DDBJ databases">
        <title>Genome public.</title>
        <authorList>
            <person name="Liu C."/>
            <person name="Sun Q."/>
        </authorList>
    </citation>
    <scope>NUCLEOTIDE SEQUENCE [LARGE SCALE GENOMIC DNA]</scope>
    <source>
        <strain evidence="5 6">BX17</strain>
    </source>
</reference>
<feature type="region of interest" description="Disordered" evidence="1">
    <location>
        <begin position="505"/>
        <end position="539"/>
    </location>
</feature>
<feature type="signal peptide" evidence="3">
    <location>
        <begin position="1"/>
        <end position="29"/>
    </location>
</feature>
<evidence type="ECO:0000256" key="1">
    <source>
        <dbReference type="SAM" id="MobiDB-lite"/>
    </source>
</evidence>
<proteinExistence type="predicted"/>
<evidence type="ECO:0000256" key="2">
    <source>
        <dbReference type="SAM" id="Phobius"/>
    </source>
</evidence>
<dbReference type="PROSITE" id="PS51257">
    <property type="entry name" value="PROKAR_LIPOPROTEIN"/>
    <property type="match status" value="1"/>
</dbReference>
<keyword evidence="2" id="KW-1133">Transmembrane helix</keyword>
<evidence type="ECO:0000256" key="3">
    <source>
        <dbReference type="SAM" id="SignalP"/>
    </source>
</evidence>
<organism evidence="5 6">
    <name type="scientific">Blautia segnis</name>
    <dbReference type="NCBI Taxonomy" id="2763030"/>
    <lineage>
        <taxon>Bacteria</taxon>
        <taxon>Bacillati</taxon>
        <taxon>Bacillota</taxon>
        <taxon>Clostridia</taxon>
        <taxon>Lachnospirales</taxon>
        <taxon>Lachnospiraceae</taxon>
        <taxon>Blautia</taxon>
    </lineage>
</organism>
<feature type="region of interest" description="Disordered" evidence="1">
    <location>
        <begin position="71"/>
        <end position="136"/>
    </location>
</feature>
<feature type="domain" description="DUF11" evidence="4">
    <location>
        <begin position="389"/>
        <end position="495"/>
    </location>
</feature>
<dbReference type="EMBL" id="JACOOT010000003">
    <property type="protein sequence ID" value="MBC5649697.1"/>
    <property type="molecule type" value="Genomic_DNA"/>
</dbReference>
<dbReference type="NCBIfam" id="TIGR01451">
    <property type="entry name" value="B_ant_repeat"/>
    <property type="match status" value="1"/>
</dbReference>
<evidence type="ECO:0000313" key="5">
    <source>
        <dbReference type="EMBL" id="MBC5649697.1"/>
    </source>
</evidence>
<name>A0A8I0ACN2_9FIRM</name>
<dbReference type="Proteomes" id="UP000652847">
    <property type="component" value="Unassembled WGS sequence"/>
</dbReference>
<sequence>MIKNRIWKRIAALGCCLLTGAGLFSGCMAQPVGAAAADGGIVTVSQSARWTDLENFQAVISVRADGLGNLSWTGNEGNEDNESPEGKAAGFQSDGGKDTTEIEPDIISEIQSEPASNLEDTSEVLSELPSESTPETVSGIQSRHLVVWLSEYFQPDLPVSLPEGCLMEEMPIQTADGRSASIYGFRYKINPGETEKILEIPVSLRREYRYPLEKRAVSTCQDAPLEKGVENLCQGGVYIVEKSGDSQRIICQTTSDFLEIPAGIANFSVEISPQEENAVAGERLFMNARLINTGQVPLYDLSLEAQAEEMEVTPVWEKEPEVETDGAHAVLQSLAEGEERTLSFYADPSSAQKGNLRLKVLAKTENPVSLEQTGEALVLIQPQKASFTVKKTADCDTARPGDTVTYQISVHNTGQQTLHSVITTERFQMAGVSAAFLEQEGVTLNKTKTQAKIPEIVPGGCVNLKARVVLPDQLEDQNLVNQVIVVTDETGEDEAVRDQTSIRVENKKTSDAVSSGAKSGNGSSGAGRTGKGQAPKTGDNSHRELFQALILVSFLISALAARRMFFRRKD</sequence>
<gene>
    <name evidence="5" type="ORF">H8S54_00815</name>
</gene>
<feature type="compositionally biased region" description="Polar residues" evidence="1">
    <location>
        <begin position="109"/>
        <end position="119"/>
    </location>
</feature>
<evidence type="ECO:0000313" key="6">
    <source>
        <dbReference type="Proteomes" id="UP000652847"/>
    </source>
</evidence>
<keyword evidence="6" id="KW-1185">Reference proteome</keyword>